<dbReference type="GeneID" id="31357040"/>
<name>D3AZH0_HETP5</name>
<dbReference type="InParanoid" id="D3AZH0"/>
<proteinExistence type="predicted"/>
<evidence type="ECO:0000313" key="2">
    <source>
        <dbReference type="Proteomes" id="UP000001396"/>
    </source>
</evidence>
<dbReference type="Proteomes" id="UP000001396">
    <property type="component" value="Unassembled WGS sequence"/>
</dbReference>
<dbReference type="EMBL" id="ADBJ01000007">
    <property type="protein sequence ID" value="EFA85553.1"/>
    <property type="molecule type" value="Genomic_DNA"/>
</dbReference>
<protein>
    <submittedName>
        <fullName evidence="1">Uncharacterized protein</fullName>
    </submittedName>
</protein>
<reference evidence="1 2" key="1">
    <citation type="journal article" date="2011" name="Genome Res.">
        <title>Phylogeny-wide analysis of social amoeba genomes highlights ancient origins for complex intercellular communication.</title>
        <authorList>
            <person name="Heidel A.J."/>
            <person name="Lawal H.M."/>
            <person name="Felder M."/>
            <person name="Schilde C."/>
            <person name="Helps N.R."/>
            <person name="Tunggal B."/>
            <person name="Rivero F."/>
            <person name="John U."/>
            <person name="Schleicher M."/>
            <person name="Eichinger L."/>
            <person name="Platzer M."/>
            <person name="Noegel A.A."/>
            <person name="Schaap P."/>
            <person name="Gloeckner G."/>
        </authorList>
    </citation>
    <scope>NUCLEOTIDE SEQUENCE [LARGE SCALE GENOMIC DNA]</scope>
    <source>
        <strain evidence="2">ATCC 26659 / Pp 5 / PN500</strain>
    </source>
</reference>
<gene>
    <name evidence="1" type="ORF">PPL_01512</name>
</gene>
<dbReference type="AlphaFoldDB" id="D3AZH0"/>
<comment type="caution">
    <text evidence="1">The sequence shown here is derived from an EMBL/GenBank/DDBJ whole genome shotgun (WGS) entry which is preliminary data.</text>
</comment>
<sequence length="188" mass="21849">MFGDGTHYKLENTVKRAVTHYTKLIDANYHKLNFTIANSISQGVTVDCSALTRKFKSDWNLNPSNYVPPLYTVVHQHATTRHQDRLIAWFFTSVPDAKANFTALMSLDRSCFQWNDGGLNLWDLSLRSTAFKIWVFNRFLLLSRSNSFGYFKTWSSMLDCAKKFTNPTSSPSFKLFHSSWMEFRNNNF</sequence>
<keyword evidence="2" id="KW-1185">Reference proteome</keyword>
<organism evidence="1 2">
    <name type="scientific">Heterostelium pallidum (strain ATCC 26659 / Pp 5 / PN500)</name>
    <name type="common">Cellular slime mold</name>
    <name type="synonym">Polysphondylium pallidum</name>
    <dbReference type="NCBI Taxonomy" id="670386"/>
    <lineage>
        <taxon>Eukaryota</taxon>
        <taxon>Amoebozoa</taxon>
        <taxon>Evosea</taxon>
        <taxon>Eumycetozoa</taxon>
        <taxon>Dictyostelia</taxon>
        <taxon>Acytosteliales</taxon>
        <taxon>Acytosteliaceae</taxon>
        <taxon>Heterostelium</taxon>
    </lineage>
</organism>
<dbReference type="RefSeq" id="XP_020437661.1">
    <property type="nucleotide sequence ID" value="XM_020572518.1"/>
</dbReference>
<accession>D3AZH0</accession>
<evidence type="ECO:0000313" key="1">
    <source>
        <dbReference type="EMBL" id="EFA85553.1"/>
    </source>
</evidence>